<reference evidence="7 8" key="1">
    <citation type="submission" date="2021-04" db="EMBL/GenBank/DDBJ databases">
        <title>Nocardia tengchongensis.</title>
        <authorList>
            <person name="Zhuang k."/>
            <person name="Ran Y."/>
            <person name="Li W."/>
        </authorList>
    </citation>
    <scope>NUCLEOTIDE SEQUENCE [LARGE SCALE GENOMIC DNA]</scope>
    <source>
        <strain evidence="7 8">CFH S0057</strain>
    </source>
</reference>
<dbReference type="InterPro" id="IPR036396">
    <property type="entry name" value="Cyt_P450_sf"/>
</dbReference>
<evidence type="ECO:0000256" key="5">
    <source>
        <dbReference type="ARBA" id="ARBA00023004"/>
    </source>
</evidence>
<accession>A0ABX8CFJ7</accession>
<organism evidence="7 8">
    <name type="scientific">Nocardia tengchongensis</name>
    <dbReference type="NCBI Taxonomy" id="2055889"/>
    <lineage>
        <taxon>Bacteria</taxon>
        <taxon>Bacillati</taxon>
        <taxon>Actinomycetota</taxon>
        <taxon>Actinomycetes</taxon>
        <taxon>Mycobacteriales</taxon>
        <taxon>Nocardiaceae</taxon>
        <taxon>Nocardia</taxon>
    </lineage>
</organism>
<evidence type="ECO:0000313" key="8">
    <source>
        <dbReference type="Proteomes" id="UP000683310"/>
    </source>
</evidence>
<dbReference type="Proteomes" id="UP000683310">
    <property type="component" value="Chromosome"/>
</dbReference>
<evidence type="ECO:0000256" key="4">
    <source>
        <dbReference type="ARBA" id="ARBA00023002"/>
    </source>
</evidence>
<dbReference type="EMBL" id="CP074371">
    <property type="protein sequence ID" value="QVI18753.1"/>
    <property type="molecule type" value="Genomic_DNA"/>
</dbReference>
<proteinExistence type="inferred from homology"/>
<name>A0ABX8CFJ7_9NOCA</name>
<keyword evidence="6" id="KW-0503">Monooxygenase</keyword>
<evidence type="ECO:0000256" key="1">
    <source>
        <dbReference type="ARBA" id="ARBA00010617"/>
    </source>
</evidence>
<dbReference type="Pfam" id="PF00067">
    <property type="entry name" value="p450"/>
    <property type="match status" value="1"/>
</dbReference>
<keyword evidence="8" id="KW-1185">Reference proteome</keyword>
<dbReference type="CDD" id="cd11031">
    <property type="entry name" value="Cyp158A-like"/>
    <property type="match status" value="1"/>
</dbReference>
<dbReference type="SUPFAM" id="SSF48264">
    <property type="entry name" value="Cytochrome P450"/>
    <property type="match status" value="1"/>
</dbReference>
<keyword evidence="5" id="KW-0408">Iron</keyword>
<comment type="similarity">
    <text evidence="1">Belongs to the cytochrome P450 family.</text>
</comment>
<keyword evidence="3" id="KW-0479">Metal-binding</keyword>
<dbReference type="Gene3D" id="1.10.630.10">
    <property type="entry name" value="Cytochrome P450"/>
    <property type="match status" value="1"/>
</dbReference>
<dbReference type="InterPro" id="IPR001128">
    <property type="entry name" value="Cyt_P450"/>
</dbReference>
<protein>
    <submittedName>
        <fullName evidence="7">Cytochrome P450</fullName>
    </submittedName>
</protein>
<gene>
    <name evidence="7" type="ORF">KHQ06_19655</name>
</gene>
<dbReference type="PANTHER" id="PTHR46696:SF1">
    <property type="entry name" value="CYTOCHROME P450 YJIB-RELATED"/>
    <property type="match status" value="1"/>
</dbReference>
<evidence type="ECO:0000313" key="7">
    <source>
        <dbReference type="EMBL" id="QVI18753.1"/>
    </source>
</evidence>
<evidence type="ECO:0000256" key="3">
    <source>
        <dbReference type="ARBA" id="ARBA00022723"/>
    </source>
</evidence>
<dbReference type="PANTHER" id="PTHR46696">
    <property type="entry name" value="P450, PUTATIVE (EUROFUNG)-RELATED"/>
    <property type="match status" value="1"/>
</dbReference>
<dbReference type="InterPro" id="IPR002397">
    <property type="entry name" value="Cyt_P450_B"/>
</dbReference>
<dbReference type="PRINTS" id="PR00359">
    <property type="entry name" value="BP450"/>
</dbReference>
<sequence length="400" mass="44143">MTTHTEARPYPFGEPVRLDPPPLVAKLQREEPISRVLLPFGGEAWLVTRYADVRAVLSDARFSRAATVGRLDVPRVRETPALPNIPTSMDPPELTRLRKLTMTAFTSRRVQELRPRAERIVEELLDAMEAAGSPADLVDALALPLPVTVICEMLGVPPQDQHRFRDFSDAIMSTTAVSDTDRLNAYAAVAGYLTEQIAVRRAEPADDLLGALVAARDDEDRLSEDELITLGITLLVAGHETTANQIANFTYVLLTESGEWDRLRADPGLVPTAIEELLRYVQVGNGGAFPRIATEDIELSGTLIRAGESVFVDLQAANRDETVFENPDTLDLSRHHNSHLTFGHGFHHCVGAHLARLELDVTLSALLRRYPELRLAIPAAEIEWKTGMLLRGPKALPVAW</sequence>
<dbReference type="RefSeq" id="WP_213554790.1">
    <property type="nucleotide sequence ID" value="NZ_JBHZDI010000093.1"/>
</dbReference>
<evidence type="ECO:0000256" key="6">
    <source>
        <dbReference type="ARBA" id="ARBA00023033"/>
    </source>
</evidence>
<keyword evidence="4" id="KW-0560">Oxidoreductase</keyword>
<dbReference type="PRINTS" id="PR00385">
    <property type="entry name" value="P450"/>
</dbReference>
<evidence type="ECO:0000256" key="2">
    <source>
        <dbReference type="ARBA" id="ARBA00022617"/>
    </source>
</evidence>
<keyword evidence="2" id="KW-0349">Heme</keyword>